<dbReference type="OMA" id="GNIANEY"/>
<dbReference type="RefSeq" id="XP_010261703.1">
    <property type="nucleotide sequence ID" value="XM_010263401.2"/>
</dbReference>
<evidence type="ECO:0000313" key="10">
    <source>
        <dbReference type="RefSeq" id="XP_010261700.1"/>
    </source>
</evidence>
<dbReference type="InterPro" id="IPR011598">
    <property type="entry name" value="bHLH_dom"/>
</dbReference>
<dbReference type="InterPro" id="IPR036638">
    <property type="entry name" value="HLH_DNA-bd_sf"/>
</dbReference>
<keyword evidence="3" id="KW-0238">DNA-binding</keyword>
<evidence type="ECO:0000256" key="5">
    <source>
        <dbReference type="ARBA" id="ARBA00023242"/>
    </source>
</evidence>
<dbReference type="GeneID" id="104600465"/>
<protein>
    <submittedName>
        <fullName evidence="9 10">Transcription factor bHLH68-like isoform X1</fullName>
    </submittedName>
</protein>
<dbReference type="Pfam" id="PF00010">
    <property type="entry name" value="HLH"/>
    <property type="match status" value="1"/>
</dbReference>
<evidence type="ECO:0000313" key="8">
    <source>
        <dbReference type="Proteomes" id="UP000189703"/>
    </source>
</evidence>
<dbReference type="RefSeq" id="XP_010261701.1">
    <property type="nucleotide sequence ID" value="XM_010263399.1"/>
</dbReference>
<dbReference type="InterPro" id="IPR045843">
    <property type="entry name" value="IND-like"/>
</dbReference>
<evidence type="ECO:0000313" key="9">
    <source>
        <dbReference type="RefSeq" id="XP_010261699.1"/>
    </source>
</evidence>
<dbReference type="RefSeq" id="XP_010261699.1">
    <property type="nucleotide sequence ID" value="XM_010263397.2"/>
</dbReference>
<dbReference type="PANTHER" id="PTHR16223">
    <property type="entry name" value="TRANSCRIPTION FACTOR BHLH83-RELATED"/>
    <property type="match status" value="1"/>
</dbReference>
<evidence type="ECO:0000256" key="3">
    <source>
        <dbReference type="ARBA" id="ARBA00023125"/>
    </source>
</evidence>
<dbReference type="GO" id="GO:0005634">
    <property type="term" value="C:nucleus"/>
    <property type="evidence" value="ECO:0000318"/>
    <property type="project" value="GO_Central"/>
</dbReference>
<sequence length="548" mass="58987">MDEFLDHVFSSSSWSDANGTERSSWVCSGPAQTNGLLPDLMGEYEGNEKNSNVNLIPSTEIMESLATQNTSIVVGRGSNYGLDKSLIPNEAQPQQEGLDHEKKHSLKGMVNGGLRAGYLGLQLNTTESSQGDPNLTSPKLLPVIEGLPKSPCAVPDASSVGSNGNEPSGCQLSLGDTHSFNSVPQLWPSLSYGIASSLASSIVQDKLQGYDLHGEYVDSNSNVLQSRYVRDEKILQLDNFPSTVSINMQDDLHNNCLLPVAGPPITLTRTTGLQSELQFSEGNSVKHYMNQSPVCQLQSTPATTAGGCNGSVKPRVRARRGQATDPHSIAERLRREKIAERMKNLQELVPNSNKMDKASMLDEIIEYVKFLQLQVKVLSMSRLGAAGAVVPLITEGQAEGSGGLLLSPSTGHTNDFLESPDNIAFEQEVVKLMETNVTMAMQYLQSKGLCLMPIALATAISGGKSSAGPDFGEWKKPSLTNSLNLYGNCSPGDMSQQVPSDGKIARKENVARNCDREGITTDGCNRAIIKQEELKGTSCTTTELKHKA</sequence>
<dbReference type="GO" id="GO:0006357">
    <property type="term" value="P:regulation of transcription by RNA polymerase II"/>
    <property type="evidence" value="ECO:0000318"/>
    <property type="project" value="GO_Central"/>
</dbReference>
<evidence type="ECO:0000313" key="12">
    <source>
        <dbReference type="RefSeq" id="XP_010261702.1"/>
    </source>
</evidence>
<keyword evidence="2" id="KW-0805">Transcription regulation</keyword>
<dbReference type="PANTHER" id="PTHR16223:SF215">
    <property type="entry name" value="OS02G0564700 PROTEIN"/>
    <property type="match status" value="1"/>
</dbReference>
<gene>
    <name evidence="9 10 11 12 13" type="primary">LOC104600465</name>
</gene>
<dbReference type="GO" id="GO:0080147">
    <property type="term" value="P:root hair cell development"/>
    <property type="evidence" value="ECO:0007669"/>
    <property type="project" value="UniProtKB-ARBA"/>
</dbReference>
<dbReference type="PROSITE" id="PS50888">
    <property type="entry name" value="BHLH"/>
    <property type="match status" value="1"/>
</dbReference>
<keyword evidence="5" id="KW-0539">Nucleus</keyword>
<dbReference type="GO" id="GO:0000981">
    <property type="term" value="F:DNA-binding transcription factor activity, RNA polymerase II-specific"/>
    <property type="evidence" value="ECO:0000318"/>
    <property type="project" value="GO_Central"/>
</dbReference>
<dbReference type="GO" id="GO:0000978">
    <property type="term" value="F:RNA polymerase II cis-regulatory region sequence-specific DNA binding"/>
    <property type="evidence" value="ECO:0000318"/>
    <property type="project" value="GO_Central"/>
</dbReference>
<dbReference type="Gene3D" id="4.10.280.10">
    <property type="entry name" value="Helix-loop-helix DNA-binding domain"/>
    <property type="match status" value="1"/>
</dbReference>
<evidence type="ECO:0000256" key="1">
    <source>
        <dbReference type="ARBA" id="ARBA00004123"/>
    </source>
</evidence>
<evidence type="ECO:0000256" key="4">
    <source>
        <dbReference type="ARBA" id="ARBA00023163"/>
    </source>
</evidence>
<dbReference type="RefSeq" id="XP_010261702.1">
    <property type="nucleotide sequence ID" value="XM_010263400.2"/>
</dbReference>
<dbReference type="FunFam" id="4.10.280.10:FF:000017">
    <property type="entry name" value="Transcription factor bHLH66"/>
    <property type="match status" value="1"/>
</dbReference>
<dbReference type="OrthoDB" id="759159at2759"/>
<name>A0A1U8A978_NELNU</name>
<dbReference type="SUPFAM" id="SSF47459">
    <property type="entry name" value="HLH, helix-loop-helix DNA-binding domain"/>
    <property type="match status" value="1"/>
</dbReference>
<feature type="domain" description="BHLH" evidence="7">
    <location>
        <begin position="322"/>
        <end position="371"/>
    </location>
</feature>
<evidence type="ECO:0000256" key="2">
    <source>
        <dbReference type="ARBA" id="ARBA00023015"/>
    </source>
</evidence>
<keyword evidence="4" id="KW-0804">Transcription</keyword>
<evidence type="ECO:0000259" key="7">
    <source>
        <dbReference type="PROSITE" id="PS50888"/>
    </source>
</evidence>
<dbReference type="AlphaFoldDB" id="A0A1U8A978"/>
<evidence type="ECO:0000313" key="13">
    <source>
        <dbReference type="RefSeq" id="XP_010261703.1"/>
    </source>
</evidence>
<dbReference type="SMART" id="SM00353">
    <property type="entry name" value="HLH"/>
    <property type="match status" value="1"/>
</dbReference>
<keyword evidence="8" id="KW-1185">Reference proteome</keyword>
<accession>A0A1U8A978</accession>
<dbReference type="Proteomes" id="UP000189703">
    <property type="component" value="Unplaced"/>
</dbReference>
<dbReference type="KEGG" id="nnu:104600465"/>
<reference evidence="9 10" key="1">
    <citation type="submission" date="2025-04" db="UniProtKB">
        <authorList>
            <consortium name="RefSeq"/>
        </authorList>
    </citation>
    <scope>IDENTIFICATION</scope>
</reference>
<organism evidence="8 10">
    <name type="scientific">Nelumbo nucifera</name>
    <name type="common">Sacred lotus</name>
    <dbReference type="NCBI Taxonomy" id="4432"/>
    <lineage>
        <taxon>Eukaryota</taxon>
        <taxon>Viridiplantae</taxon>
        <taxon>Streptophyta</taxon>
        <taxon>Embryophyta</taxon>
        <taxon>Tracheophyta</taxon>
        <taxon>Spermatophyta</taxon>
        <taxon>Magnoliopsida</taxon>
        <taxon>Proteales</taxon>
        <taxon>Nelumbonaceae</taxon>
        <taxon>Nelumbo</taxon>
    </lineage>
</organism>
<evidence type="ECO:0000256" key="6">
    <source>
        <dbReference type="SAM" id="MobiDB-lite"/>
    </source>
</evidence>
<dbReference type="eggNOG" id="ENOG502QRMQ">
    <property type="taxonomic scope" value="Eukaryota"/>
</dbReference>
<dbReference type="RefSeq" id="XP_010261700.1">
    <property type="nucleotide sequence ID" value="XM_010263398.2"/>
</dbReference>
<feature type="region of interest" description="Disordered" evidence="6">
    <location>
        <begin position="306"/>
        <end position="326"/>
    </location>
</feature>
<comment type="subcellular location">
    <subcellularLocation>
        <location evidence="1">Nucleus</location>
    </subcellularLocation>
</comment>
<dbReference type="STRING" id="4432.A0A1U8A978"/>
<proteinExistence type="predicted"/>
<evidence type="ECO:0000313" key="11">
    <source>
        <dbReference type="RefSeq" id="XP_010261701.1"/>
    </source>
</evidence>
<dbReference type="GO" id="GO:0046983">
    <property type="term" value="F:protein dimerization activity"/>
    <property type="evidence" value="ECO:0007669"/>
    <property type="project" value="InterPro"/>
</dbReference>